<sequence>MSFLPRGFSFRVETRLTYAPAHCDCGRAAARLHFRNSELRCVYKLGCERGFHNKIPFQEYYRYSEIRNKVGERPRYV</sequence>
<name>A0A6A4SB81_SCOMX</name>
<proteinExistence type="predicted"/>
<protein>
    <submittedName>
        <fullName evidence="1">Uncharacterized protein</fullName>
    </submittedName>
</protein>
<comment type="caution">
    <text evidence="1">The sequence shown here is derived from an EMBL/GenBank/DDBJ whole genome shotgun (WGS) entry which is preliminary data.</text>
</comment>
<reference evidence="1 2" key="1">
    <citation type="submission" date="2019-06" db="EMBL/GenBank/DDBJ databases">
        <title>Draft genomes of female and male turbot (Scophthalmus maximus).</title>
        <authorList>
            <person name="Xu H."/>
            <person name="Xu X.-W."/>
            <person name="Shao C."/>
            <person name="Chen S."/>
        </authorList>
    </citation>
    <scope>NUCLEOTIDE SEQUENCE [LARGE SCALE GENOMIC DNA]</scope>
    <source>
        <strain evidence="1">Ysfricsl-2016a</strain>
        <tissue evidence="1">Blood</tissue>
    </source>
</reference>
<dbReference type="Proteomes" id="UP000438429">
    <property type="component" value="Unassembled WGS sequence"/>
</dbReference>
<dbReference type="AlphaFoldDB" id="A0A6A4SB81"/>
<gene>
    <name evidence="1" type="ORF">F2P81_019161</name>
</gene>
<evidence type="ECO:0000313" key="2">
    <source>
        <dbReference type="Proteomes" id="UP000438429"/>
    </source>
</evidence>
<organism evidence="1 2">
    <name type="scientific">Scophthalmus maximus</name>
    <name type="common">Turbot</name>
    <name type="synonym">Psetta maxima</name>
    <dbReference type="NCBI Taxonomy" id="52904"/>
    <lineage>
        <taxon>Eukaryota</taxon>
        <taxon>Metazoa</taxon>
        <taxon>Chordata</taxon>
        <taxon>Craniata</taxon>
        <taxon>Vertebrata</taxon>
        <taxon>Euteleostomi</taxon>
        <taxon>Actinopterygii</taxon>
        <taxon>Neopterygii</taxon>
        <taxon>Teleostei</taxon>
        <taxon>Neoteleostei</taxon>
        <taxon>Acanthomorphata</taxon>
        <taxon>Carangaria</taxon>
        <taxon>Pleuronectiformes</taxon>
        <taxon>Pleuronectoidei</taxon>
        <taxon>Scophthalmidae</taxon>
        <taxon>Scophthalmus</taxon>
    </lineage>
</organism>
<accession>A0A6A4SB81</accession>
<evidence type="ECO:0000313" key="1">
    <source>
        <dbReference type="EMBL" id="KAF0028074.1"/>
    </source>
</evidence>
<dbReference type="EMBL" id="VEVO01000017">
    <property type="protein sequence ID" value="KAF0028074.1"/>
    <property type="molecule type" value="Genomic_DNA"/>
</dbReference>